<sequence>MAGELTAFMYVLEDGAGEEYDARHAQVWPEIVELMRGAGVEWYRLWRRDALVVGLMSSREPFRTTHDFLATHPVQVAWSGTMAHLFRETTDADGAPLVLREVFDLAHP</sequence>
<protein>
    <submittedName>
        <fullName evidence="1">L-rhamnose mutarotase</fullName>
    </submittedName>
</protein>
<proteinExistence type="predicted"/>
<keyword evidence="2" id="KW-1185">Reference proteome</keyword>
<dbReference type="EMBL" id="JBHSGF010000004">
    <property type="protein sequence ID" value="MFC4554997.1"/>
    <property type="molecule type" value="Genomic_DNA"/>
</dbReference>
<name>A0ABV9D9E2_9MICO</name>
<dbReference type="InterPro" id="IPR008000">
    <property type="entry name" value="Rham/fucose_mutarotase"/>
</dbReference>
<gene>
    <name evidence="1" type="ORF">ACFO3F_07035</name>
</gene>
<dbReference type="SUPFAM" id="SSF54909">
    <property type="entry name" value="Dimeric alpha+beta barrel"/>
    <property type="match status" value="1"/>
</dbReference>
<reference evidence="2" key="1">
    <citation type="journal article" date="2019" name="Int. J. Syst. Evol. Microbiol.">
        <title>The Global Catalogue of Microorganisms (GCM) 10K type strain sequencing project: providing services to taxonomists for standard genome sequencing and annotation.</title>
        <authorList>
            <consortium name="The Broad Institute Genomics Platform"/>
            <consortium name="The Broad Institute Genome Sequencing Center for Infectious Disease"/>
            <person name="Wu L."/>
            <person name="Ma J."/>
        </authorList>
    </citation>
    <scope>NUCLEOTIDE SEQUENCE [LARGE SCALE GENOMIC DNA]</scope>
    <source>
        <strain evidence="2">JCM 3369</strain>
    </source>
</reference>
<dbReference type="Proteomes" id="UP001595955">
    <property type="component" value="Unassembled WGS sequence"/>
</dbReference>
<dbReference type="InterPro" id="IPR011008">
    <property type="entry name" value="Dimeric_a/b-barrel"/>
</dbReference>
<dbReference type="Gene3D" id="3.30.70.100">
    <property type="match status" value="1"/>
</dbReference>
<organism evidence="1 2">
    <name type="scientific">Georgenia faecalis</name>
    <dbReference type="NCBI Taxonomy" id="2483799"/>
    <lineage>
        <taxon>Bacteria</taxon>
        <taxon>Bacillati</taxon>
        <taxon>Actinomycetota</taxon>
        <taxon>Actinomycetes</taxon>
        <taxon>Micrococcales</taxon>
        <taxon>Bogoriellaceae</taxon>
        <taxon>Georgenia</taxon>
    </lineage>
</organism>
<accession>A0ABV9D9E2</accession>
<dbReference type="RefSeq" id="WP_122824006.1">
    <property type="nucleotide sequence ID" value="NZ_CP033325.1"/>
</dbReference>
<comment type="caution">
    <text evidence="1">The sequence shown here is derived from an EMBL/GenBank/DDBJ whole genome shotgun (WGS) entry which is preliminary data.</text>
</comment>
<dbReference type="Pfam" id="PF05336">
    <property type="entry name" value="rhaM"/>
    <property type="match status" value="1"/>
</dbReference>
<evidence type="ECO:0000313" key="2">
    <source>
        <dbReference type="Proteomes" id="UP001595955"/>
    </source>
</evidence>
<evidence type="ECO:0000313" key="1">
    <source>
        <dbReference type="EMBL" id="MFC4554997.1"/>
    </source>
</evidence>